<comment type="similarity">
    <text evidence="1">Belongs to the NusB family.</text>
</comment>
<dbReference type="EMBL" id="JACIFO010000016">
    <property type="protein sequence ID" value="MBB4120045.1"/>
    <property type="molecule type" value="Genomic_DNA"/>
</dbReference>
<dbReference type="RefSeq" id="WP_183478379.1">
    <property type="nucleotide sequence ID" value="NZ_JACIFO010000016.1"/>
</dbReference>
<dbReference type="GO" id="GO:0031564">
    <property type="term" value="P:transcription antitermination"/>
    <property type="evidence" value="ECO:0007669"/>
    <property type="project" value="UniProtKB-KW"/>
</dbReference>
<dbReference type="GO" id="GO:0003723">
    <property type="term" value="F:RNA binding"/>
    <property type="evidence" value="ECO:0007669"/>
    <property type="project" value="UniProtKB-KW"/>
</dbReference>
<dbReference type="Proteomes" id="UP000553034">
    <property type="component" value="Unassembled WGS sequence"/>
</dbReference>
<evidence type="ECO:0000256" key="3">
    <source>
        <dbReference type="ARBA" id="ARBA00022884"/>
    </source>
</evidence>
<dbReference type="NCBIfam" id="TIGR01951">
    <property type="entry name" value="nusB"/>
    <property type="match status" value="1"/>
</dbReference>
<evidence type="ECO:0000256" key="4">
    <source>
        <dbReference type="ARBA" id="ARBA00023015"/>
    </source>
</evidence>
<keyword evidence="5" id="KW-0804">Transcription</keyword>
<evidence type="ECO:0000256" key="1">
    <source>
        <dbReference type="ARBA" id="ARBA00005952"/>
    </source>
</evidence>
<dbReference type="InterPro" id="IPR011605">
    <property type="entry name" value="NusB_fam"/>
</dbReference>
<evidence type="ECO:0000256" key="2">
    <source>
        <dbReference type="ARBA" id="ARBA00022814"/>
    </source>
</evidence>
<keyword evidence="4" id="KW-0805">Transcription regulation</keyword>
<keyword evidence="3" id="KW-0694">RNA-binding</keyword>
<dbReference type="PANTHER" id="PTHR11078:SF3">
    <property type="entry name" value="ANTITERMINATION NUSB DOMAIN-CONTAINING PROTEIN"/>
    <property type="match status" value="1"/>
</dbReference>
<dbReference type="GO" id="GO:0005829">
    <property type="term" value="C:cytosol"/>
    <property type="evidence" value="ECO:0007669"/>
    <property type="project" value="TreeGrafter"/>
</dbReference>
<comment type="caution">
    <text evidence="7">The sequence shown here is derived from an EMBL/GenBank/DDBJ whole genome shotgun (WGS) entry which is preliminary data.</text>
</comment>
<dbReference type="Pfam" id="PF01029">
    <property type="entry name" value="NusB"/>
    <property type="match status" value="1"/>
</dbReference>
<organism evidence="7 8">
    <name type="scientific">Mesonia hippocampi</name>
    <dbReference type="NCBI Taxonomy" id="1628250"/>
    <lineage>
        <taxon>Bacteria</taxon>
        <taxon>Pseudomonadati</taxon>
        <taxon>Bacteroidota</taxon>
        <taxon>Flavobacteriia</taxon>
        <taxon>Flavobacteriales</taxon>
        <taxon>Flavobacteriaceae</taxon>
        <taxon>Mesonia</taxon>
    </lineage>
</organism>
<dbReference type="SUPFAM" id="SSF48013">
    <property type="entry name" value="NusB-like"/>
    <property type="match status" value="1"/>
</dbReference>
<keyword evidence="8" id="KW-1185">Reference proteome</keyword>
<evidence type="ECO:0000313" key="7">
    <source>
        <dbReference type="EMBL" id="MBB4120045.1"/>
    </source>
</evidence>
<accession>A0A840ESM7</accession>
<dbReference type="InterPro" id="IPR006027">
    <property type="entry name" value="NusB_RsmB_TIM44"/>
</dbReference>
<name>A0A840ESM7_9FLAO</name>
<dbReference type="PANTHER" id="PTHR11078">
    <property type="entry name" value="N UTILIZATION SUBSTANCE PROTEIN B-RELATED"/>
    <property type="match status" value="1"/>
</dbReference>
<protein>
    <submittedName>
        <fullName evidence="7">N utilization substance protein B</fullName>
    </submittedName>
</protein>
<evidence type="ECO:0000313" key="8">
    <source>
        <dbReference type="Proteomes" id="UP000553034"/>
    </source>
</evidence>
<gene>
    <name evidence="7" type="ORF">GGR32_002357</name>
</gene>
<evidence type="ECO:0000259" key="6">
    <source>
        <dbReference type="Pfam" id="PF01029"/>
    </source>
</evidence>
<dbReference type="InterPro" id="IPR035926">
    <property type="entry name" value="NusB-like_sf"/>
</dbReference>
<evidence type="ECO:0000256" key="5">
    <source>
        <dbReference type="ARBA" id="ARBA00023163"/>
    </source>
</evidence>
<feature type="domain" description="NusB/RsmB/TIM44" evidence="6">
    <location>
        <begin position="205"/>
        <end position="297"/>
    </location>
</feature>
<dbReference type="GO" id="GO:0006353">
    <property type="term" value="P:DNA-templated transcription termination"/>
    <property type="evidence" value="ECO:0007669"/>
    <property type="project" value="InterPro"/>
</dbReference>
<sequence length="313" mass="37437">MLTRRHIRVKVMQSLYAFNQAKPDRIEVEEKFLKKSMEDMYDLFLLQLALLVEIKNKAKDYLDIVQKKRLATSDDRNPNYKFTQNRVIELLEQNEYFQEILEDRKLHHWKKDDEYVNILWNEVKESQYYHDYTQTRTSSFQEDKDFLISIFKEIIAPNPKLYDYIEDKKLTWLDDFPIVNTSIVKSIQKVKEKNPYMAIPRLFKNQEDQEFALDLFRKTLLNRASYENDIVSKTPKWDKERIAEIDRILLDMSVCEFLKFPSIPVKVTINESIEIAKEYSTNKSSIFINGVLDKLSKEYQENGKLNKIGRGLM</sequence>
<proteinExistence type="inferred from homology"/>
<reference evidence="7 8" key="1">
    <citation type="submission" date="2020-08" db="EMBL/GenBank/DDBJ databases">
        <title>Genomic Encyclopedia of Type Strains, Phase IV (KMG-IV): sequencing the most valuable type-strain genomes for metagenomic binning, comparative biology and taxonomic classification.</title>
        <authorList>
            <person name="Goeker M."/>
        </authorList>
    </citation>
    <scope>NUCLEOTIDE SEQUENCE [LARGE SCALE GENOMIC DNA]</scope>
    <source>
        <strain evidence="7 8">DSM 29568</strain>
    </source>
</reference>
<dbReference type="Gene3D" id="1.10.940.10">
    <property type="entry name" value="NusB-like"/>
    <property type="match status" value="1"/>
</dbReference>
<dbReference type="AlphaFoldDB" id="A0A840ESM7"/>
<keyword evidence="2" id="KW-0889">Transcription antitermination</keyword>